<dbReference type="OrthoDB" id="9148343at2"/>
<evidence type="ECO:0000259" key="1">
    <source>
        <dbReference type="Pfam" id="PF13575"/>
    </source>
</evidence>
<dbReference type="RefSeq" id="WP_131992106.1">
    <property type="nucleotide sequence ID" value="NZ_SMGK01000001.1"/>
</dbReference>
<sequence length="560" mass="60805">MGSPDRQANNGVLLVSGYHGTLRAARRAGPPHDDGASTEELSPMLERMLEPWLAKALDQLNKRTAQGLLIFQGEPIPVHSLLLLLKDRLIGILTQAGGEFCLDQGDGPDLSSANEIVHRFPLLSPLIKSVVAEWATAITIFLQRLHRDKQWIADGLQIADLPPVETISGTASDAHAGGHCVLRVCFRGAGCFYYKPRPVTGEWLWHGLLEGMALLEPELRLPAARVWTDVSRFDYGWAESVFPEESPLASNSNGRAAGRLDYWHAAGAMLCLAQHTRQTDLHLGNIIATASGPVVTDAECFATPSLNVRTDVALSVEKAAIRNAVESMVRTGLLPNRSVNGWPDVSGFFGRAAAAPGVKLPKWEIASDGRYHLTSIDAELVDHPNVPAQTTAVAVLPQILSGYRHAAELLIRLRKTLISRGTKWRDVLENIHAPRMVVRDTLSYGLLLSRSLEPRHLHSWHRRRNAIVTGLAAGAAVGSPRSLLRAETRALLAMHIPRFVIVPGTGTLASSSWRTLAHDFALSTPAHAVVAQIEALSTEGIENIQVPALLCAVLQAEMTP</sequence>
<dbReference type="AlphaFoldDB" id="A0A4R1LBW1"/>
<organism evidence="2 3">
    <name type="scientific">Acidipila rosea</name>
    <dbReference type="NCBI Taxonomy" id="768535"/>
    <lineage>
        <taxon>Bacteria</taxon>
        <taxon>Pseudomonadati</taxon>
        <taxon>Acidobacteriota</taxon>
        <taxon>Terriglobia</taxon>
        <taxon>Terriglobales</taxon>
        <taxon>Acidobacteriaceae</taxon>
        <taxon>Acidipila</taxon>
    </lineage>
</organism>
<dbReference type="Pfam" id="PF13575">
    <property type="entry name" value="DUF4135"/>
    <property type="match status" value="1"/>
</dbReference>
<keyword evidence="3" id="KW-1185">Reference proteome</keyword>
<dbReference type="Proteomes" id="UP000295210">
    <property type="component" value="Unassembled WGS sequence"/>
</dbReference>
<evidence type="ECO:0000313" key="2">
    <source>
        <dbReference type="EMBL" id="TCK75862.1"/>
    </source>
</evidence>
<reference evidence="2 3" key="1">
    <citation type="submission" date="2019-03" db="EMBL/GenBank/DDBJ databases">
        <title>Genomic Encyclopedia of Type Strains, Phase IV (KMG-IV): sequencing the most valuable type-strain genomes for metagenomic binning, comparative biology and taxonomic classification.</title>
        <authorList>
            <person name="Goeker M."/>
        </authorList>
    </citation>
    <scope>NUCLEOTIDE SEQUENCE [LARGE SCALE GENOMIC DNA]</scope>
    <source>
        <strain evidence="2 3">DSM 103428</strain>
    </source>
</reference>
<proteinExistence type="predicted"/>
<feature type="domain" description="Lantibiotic biosynthesis protein dehydration" evidence="1">
    <location>
        <begin position="120"/>
        <end position="500"/>
    </location>
</feature>
<gene>
    <name evidence="2" type="ORF">C7378_0859</name>
</gene>
<dbReference type="InterPro" id="IPR025410">
    <property type="entry name" value="Lant_dehyd"/>
</dbReference>
<protein>
    <submittedName>
        <fullName evidence="2">Uncharacterized protein DUF4135</fullName>
    </submittedName>
</protein>
<comment type="caution">
    <text evidence="2">The sequence shown here is derived from an EMBL/GenBank/DDBJ whole genome shotgun (WGS) entry which is preliminary data.</text>
</comment>
<accession>A0A4R1LBW1</accession>
<evidence type="ECO:0000313" key="3">
    <source>
        <dbReference type="Proteomes" id="UP000295210"/>
    </source>
</evidence>
<name>A0A4R1LBW1_9BACT</name>
<dbReference type="EMBL" id="SMGK01000001">
    <property type="protein sequence ID" value="TCK75862.1"/>
    <property type="molecule type" value="Genomic_DNA"/>
</dbReference>